<gene>
    <name evidence="1" type="ORF">SAMN05216577_13856</name>
</gene>
<feature type="non-terminal residue" evidence="1">
    <location>
        <position position="1"/>
    </location>
</feature>
<name>A0AAQ1KMA0_9PSED</name>
<comment type="caution">
    <text evidence="1">The sequence shown here is derived from an EMBL/GenBank/DDBJ whole genome shotgun (WGS) entry which is preliminary data.</text>
</comment>
<accession>A0AAQ1KMA0</accession>
<evidence type="ECO:0000313" key="1">
    <source>
        <dbReference type="EMBL" id="SFD81463.1"/>
    </source>
</evidence>
<sequence length="44" mass="4607">RSLTPALSRRERGPFGVGWKFGVSLQERALPAKRAQGNGVGGAA</sequence>
<dbReference type="Proteomes" id="UP000183385">
    <property type="component" value="Unassembled WGS sequence"/>
</dbReference>
<dbReference type="AlphaFoldDB" id="A0AAQ1KMA0"/>
<dbReference type="EMBL" id="FOLS01000038">
    <property type="protein sequence ID" value="SFD81463.1"/>
    <property type="molecule type" value="Genomic_DNA"/>
</dbReference>
<proteinExistence type="predicted"/>
<protein>
    <submittedName>
        <fullName evidence="1">Uncharacterized protein</fullName>
    </submittedName>
</protein>
<reference evidence="1 2" key="1">
    <citation type="submission" date="2016-10" db="EMBL/GenBank/DDBJ databases">
        <authorList>
            <person name="Varghese N."/>
            <person name="Submissions S."/>
        </authorList>
    </citation>
    <scope>NUCLEOTIDE SEQUENCE [LARGE SCALE GENOMIC DNA]</scope>
    <source>
        <strain evidence="1 2">LMG 18378</strain>
    </source>
</reference>
<keyword evidence="2" id="KW-1185">Reference proteome</keyword>
<organism evidence="1 2">
    <name type="scientific">Pseudomonas citronellolis</name>
    <dbReference type="NCBI Taxonomy" id="53408"/>
    <lineage>
        <taxon>Bacteria</taxon>
        <taxon>Pseudomonadati</taxon>
        <taxon>Pseudomonadota</taxon>
        <taxon>Gammaproteobacteria</taxon>
        <taxon>Pseudomonadales</taxon>
        <taxon>Pseudomonadaceae</taxon>
        <taxon>Pseudomonas</taxon>
    </lineage>
</organism>
<evidence type="ECO:0000313" key="2">
    <source>
        <dbReference type="Proteomes" id="UP000183385"/>
    </source>
</evidence>